<dbReference type="SUPFAM" id="SSF51445">
    <property type="entry name" value="(Trans)glycosidases"/>
    <property type="match status" value="1"/>
</dbReference>
<sequence>MKTSACLFLFLLITYPLSAQKRNTYKVLNYLNVILGKKTLSGTHNREPNARPARWTDKVNETTGHYPALWSGDFLFQQDNINNRQLMIDEAVRQWQKGAVVNIMWHACNPAQTEPCGWKGGVLSKLTDAQWAEITTNGSPLNKVWMSRVDEICIYLQQLKDKNIEVLWRPMHEMNQGDFWWGGRPGPQGTVKLYQMLHNYMVKQKKLTNLIWVWDVQDFKTLATDVTAYQPEAAYWDVAALDIYDKSGYADEKYNIMLKAVKGKPMAIGECSKLPDEEVLMRQPKWAFFMSWSELAFQDNSVEQIKALHAAPNVLNLDKMPGWTK</sequence>
<evidence type="ECO:0000256" key="4">
    <source>
        <dbReference type="PROSITE-ProRule" id="PRU01100"/>
    </source>
</evidence>
<feature type="chain" id="PRO_5045694581" evidence="5">
    <location>
        <begin position="22"/>
        <end position="325"/>
    </location>
</feature>
<dbReference type="InterPro" id="IPR017853">
    <property type="entry name" value="GH"/>
</dbReference>
<dbReference type="PANTHER" id="PTHR40079">
    <property type="entry name" value="MANNAN ENDO-1,4-BETA-MANNOSIDASE E-RELATED"/>
    <property type="match status" value="1"/>
</dbReference>
<gene>
    <name evidence="7" type="ORF">ACFSYC_16460</name>
</gene>
<protein>
    <submittedName>
        <fullName evidence="7">Glycoside hydrolase family 26 protein</fullName>
    </submittedName>
</protein>
<comment type="caution">
    <text evidence="7">The sequence shown here is derived from an EMBL/GenBank/DDBJ whole genome shotgun (WGS) entry which is preliminary data.</text>
</comment>
<evidence type="ECO:0000313" key="7">
    <source>
        <dbReference type="EMBL" id="MFD2866290.1"/>
    </source>
</evidence>
<comment type="similarity">
    <text evidence="1 4">Belongs to the glycosyl hydrolase 26 family.</text>
</comment>
<keyword evidence="2 4" id="KW-0378">Hydrolase</keyword>
<dbReference type="Pfam" id="PF02156">
    <property type="entry name" value="Glyco_hydro_26"/>
    <property type="match status" value="1"/>
</dbReference>
<accession>A0ABW5XR74</accession>
<dbReference type="GO" id="GO:0016787">
    <property type="term" value="F:hydrolase activity"/>
    <property type="evidence" value="ECO:0007669"/>
    <property type="project" value="UniProtKB-KW"/>
</dbReference>
<evidence type="ECO:0000313" key="8">
    <source>
        <dbReference type="Proteomes" id="UP001597601"/>
    </source>
</evidence>
<keyword evidence="8" id="KW-1185">Reference proteome</keyword>
<dbReference type="PANTHER" id="PTHR40079:SF4">
    <property type="entry name" value="GH26 DOMAIN-CONTAINING PROTEIN-RELATED"/>
    <property type="match status" value="1"/>
</dbReference>
<evidence type="ECO:0000256" key="1">
    <source>
        <dbReference type="ARBA" id="ARBA00007754"/>
    </source>
</evidence>
<dbReference type="Proteomes" id="UP001597601">
    <property type="component" value="Unassembled WGS sequence"/>
</dbReference>
<evidence type="ECO:0000256" key="2">
    <source>
        <dbReference type="ARBA" id="ARBA00022801"/>
    </source>
</evidence>
<dbReference type="InterPro" id="IPR000805">
    <property type="entry name" value="Glyco_hydro_26"/>
</dbReference>
<dbReference type="EMBL" id="JBHUON010000024">
    <property type="protein sequence ID" value="MFD2866290.1"/>
    <property type="molecule type" value="Genomic_DNA"/>
</dbReference>
<feature type="signal peptide" evidence="5">
    <location>
        <begin position="1"/>
        <end position="21"/>
    </location>
</feature>
<dbReference type="Gene3D" id="3.20.20.80">
    <property type="entry name" value="Glycosidases"/>
    <property type="match status" value="1"/>
</dbReference>
<keyword evidence="5" id="KW-0732">Signal</keyword>
<evidence type="ECO:0000256" key="5">
    <source>
        <dbReference type="SAM" id="SignalP"/>
    </source>
</evidence>
<evidence type="ECO:0000256" key="3">
    <source>
        <dbReference type="ARBA" id="ARBA00023295"/>
    </source>
</evidence>
<dbReference type="InterPro" id="IPR022790">
    <property type="entry name" value="GH26_dom"/>
</dbReference>
<keyword evidence="3 4" id="KW-0326">Glycosidase</keyword>
<reference evidence="8" key="1">
    <citation type="journal article" date="2019" name="Int. J. Syst. Evol. Microbiol.">
        <title>The Global Catalogue of Microorganisms (GCM) 10K type strain sequencing project: providing services to taxonomists for standard genome sequencing and annotation.</title>
        <authorList>
            <consortium name="The Broad Institute Genomics Platform"/>
            <consortium name="The Broad Institute Genome Sequencing Center for Infectious Disease"/>
            <person name="Wu L."/>
            <person name="Ma J."/>
        </authorList>
    </citation>
    <scope>NUCLEOTIDE SEQUENCE [LARGE SCALE GENOMIC DNA]</scope>
    <source>
        <strain evidence="8">KCTC 52232</strain>
    </source>
</reference>
<name>A0ABW5XR74_9SPHI</name>
<feature type="active site" description="Proton donor" evidence="4">
    <location>
        <position position="173"/>
    </location>
</feature>
<feature type="active site" description="Nucleophile" evidence="4">
    <location>
        <position position="270"/>
    </location>
</feature>
<dbReference type="PROSITE" id="PS51764">
    <property type="entry name" value="GH26"/>
    <property type="match status" value="1"/>
</dbReference>
<proteinExistence type="inferred from homology"/>
<evidence type="ECO:0000259" key="6">
    <source>
        <dbReference type="PROSITE" id="PS51764"/>
    </source>
</evidence>
<feature type="domain" description="GH26" evidence="6">
    <location>
        <begin position="22"/>
        <end position="318"/>
    </location>
</feature>
<organism evidence="7 8">
    <name type="scientific">Mucilaginibacter antarcticus</name>
    <dbReference type="NCBI Taxonomy" id="1855725"/>
    <lineage>
        <taxon>Bacteria</taxon>
        <taxon>Pseudomonadati</taxon>
        <taxon>Bacteroidota</taxon>
        <taxon>Sphingobacteriia</taxon>
        <taxon>Sphingobacteriales</taxon>
        <taxon>Sphingobacteriaceae</taxon>
        <taxon>Mucilaginibacter</taxon>
    </lineage>
</organism>
<dbReference type="RefSeq" id="WP_377129789.1">
    <property type="nucleotide sequence ID" value="NZ_JBHUON010000024.1"/>
</dbReference>
<dbReference type="PRINTS" id="PR00739">
    <property type="entry name" value="GLHYDRLASE26"/>
</dbReference>